<protein>
    <submittedName>
        <fullName evidence="1">Predicted lysine transporter NhaC family</fullName>
    </submittedName>
</protein>
<dbReference type="eggNOG" id="COG1757">
    <property type="taxonomic scope" value="Bacteria"/>
</dbReference>
<comment type="caution">
    <text evidence="1">The sequence shown here is derived from an EMBL/GenBank/DDBJ whole genome shotgun (WGS) entry which is preliminary data.</text>
</comment>
<evidence type="ECO:0000313" key="2">
    <source>
        <dbReference type="Proteomes" id="UP000029227"/>
    </source>
</evidence>
<dbReference type="PANTHER" id="PTHR43478">
    <property type="entry name" value="NA+/H+ ANTIPORTER-RELATED"/>
    <property type="match status" value="1"/>
</dbReference>
<sequence>MSVVPPLLAVILAVTTRRVLLSLGAGIVAGALMLNQFSPLETAHYLFNKVLHLVWADGALNSENANMIIFMLLLGA</sequence>
<evidence type="ECO:0000313" key="1">
    <source>
        <dbReference type="EMBL" id="GAL04605.1"/>
    </source>
</evidence>
<proteinExistence type="predicted"/>
<reference evidence="1 2" key="1">
    <citation type="journal article" date="2014" name="Genome Announc.">
        <title>Draft Genome Sequences of Two Vibrionaceae Species, Vibrio ponticus C121 and Photobacterium aphoticum C119, Isolated as Coral Reef Microbiota.</title>
        <authorList>
            <person name="Al-saari N."/>
            <person name="Meirelles P.M."/>
            <person name="Mino S."/>
            <person name="Suda W."/>
            <person name="Oshima K."/>
            <person name="Hattori M."/>
            <person name="Ohkuma M."/>
            <person name="Thompson F.L."/>
            <person name="Gomez-Gil B."/>
            <person name="Sawabe T."/>
            <person name="Sawabe T."/>
        </authorList>
    </citation>
    <scope>NUCLEOTIDE SEQUENCE [LARGE SCALE GENOMIC DNA]</scope>
    <source>
        <strain evidence="1 2">JCM 19237</strain>
    </source>
</reference>
<organism evidence="1 2">
    <name type="scientific">Photobacterium aphoticum</name>
    <dbReference type="NCBI Taxonomy" id="754436"/>
    <lineage>
        <taxon>Bacteria</taxon>
        <taxon>Pseudomonadati</taxon>
        <taxon>Pseudomonadota</taxon>
        <taxon>Gammaproteobacteria</taxon>
        <taxon>Vibrionales</taxon>
        <taxon>Vibrionaceae</taxon>
        <taxon>Photobacterium</taxon>
    </lineage>
</organism>
<gene>
    <name evidence="1" type="ORF">JCM19237_1277</name>
</gene>
<name>A0A090QN86_9GAMM</name>
<dbReference type="STRING" id="754436.JCM19237_1277"/>
<dbReference type="EMBL" id="BBMN01000004">
    <property type="protein sequence ID" value="GAL04605.1"/>
    <property type="molecule type" value="Genomic_DNA"/>
</dbReference>
<dbReference type="Proteomes" id="UP000029227">
    <property type="component" value="Unassembled WGS sequence"/>
</dbReference>
<dbReference type="PANTHER" id="PTHR43478:SF3">
    <property type="entry name" value="LYSINE TRANSPORTER LYSW"/>
    <property type="match status" value="1"/>
</dbReference>
<dbReference type="AlphaFoldDB" id="A0A090QN86"/>
<accession>A0A090QN86</accession>